<reference evidence="1" key="1">
    <citation type="journal article" date="2020" name="Stud. Mycol.">
        <title>101 Dothideomycetes genomes: a test case for predicting lifestyles and emergence of pathogens.</title>
        <authorList>
            <person name="Haridas S."/>
            <person name="Albert R."/>
            <person name="Binder M."/>
            <person name="Bloem J."/>
            <person name="Labutti K."/>
            <person name="Salamov A."/>
            <person name="Andreopoulos B."/>
            <person name="Baker S."/>
            <person name="Barry K."/>
            <person name="Bills G."/>
            <person name="Bluhm B."/>
            <person name="Cannon C."/>
            <person name="Castanera R."/>
            <person name="Culley D."/>
            <person name="Daum C."/>
            <person name="Ezra D."/>
            <person name="Gonzalez J."/>
            <person name="Henrissat B."/>
            <person name="Kuo A."/>
            <person name="Liang C."/>
            <person name="Lipzen A."/>
            <person name="Lutzoni F."/>
            <person name="Magnuson J."/>
            <person name="Mondo S."/>
            <person name="Nolan M."/>
            <person name="Ohm R."/>
            <person name="Pangilinan J."/>
            <person name="Park H.-J."/>
            <person name="Ramirez L."/>
            <person name="Alfaro M."/>
            <person name="Sun H."/>
            <person name="Tritt A."/>
            <person name="Yoshinaga Y."/>
            <person name="Zwiers L.-H."/>
            <person name="Turgeon B."/>
            <person name="Goodwin S."/>
            <person name="Spatafora J."/>
            <person name="Crous P."/>
            <person name="Grigoriev I."/>
        </authorList>
    </citation>
    <scope>NUCLEOTIDE SEQUENCE</scope>
    <source>
        <strain evidence="1">ATCC 200398</strain>
    </source>
</reference>
<keyword evidence="2" id="KW-1185">Reference proteome</keyword>
<gene>
    <name evidence="1" type="ORF">BDR25DRAFT_213279</name>
</gene>
<evidence type="ECO:0000313" key="1">
    <source>
        <dbReference type="EMBL" id="KAF2475189.1"/>
    </source>
</evidence>
<dbReference type="EMBL" id="MU003496">
    <property type="protein sequence ID" value="KAF2475189.1"/>
    <property type="molecule type" value="Genomic_DNA"/>
</dbReference>
<evidence type="ECO:0000313" key="2">
    <source>
        <dbReference type="Proteomes" id="UP000799755"/>
    </source>
</evidence>
<sequence>MRKETISFGKFYERQGKYDRSEELFEALLKEDRKSLDRSDKNLLQNMGNLASTYRNQGRWNEAEGLEVQVMETRKRVLGEEHPDTLTSMANLASTYRSQGRWKWAKELEVQVMETRKRVLGEEHPDTLTSMANLASTYMNQGRWKEAEELFVQVMETVLGEEHPDTLTSMANLASTYRNQGRWNEAEELEVQVLGMRKRLLGEEHPDTLTSMGNLASTYRDQARWTDAEELEVQVMELSKTKLGAEHPNTLTSMANMASTYRKQGRWDVAEELFIRVIETRKKILGADHPDTLTSMGSLASTYKDQGRWDAAKELEVQAEGTSTDNVIDEDCDLVSDVSDVSSVFSSSSSLDSFSSRGSHEDARRMTAQHLAYNLSKDPFLQPLYIQAMQEVRRDRFSRNHDRLLKKFLADLRLESRDRIHLLVVRFLRNRSQREQVTSQICQLSQPRPSLANQRTMQQYLDQEEDRGYRLERFLEASSEKARSTTPRIADGADNRNKAIEAKEDEYGDSGDTKDENIDDNVNKEDDEDDEVDEDDEDDEDELDGEIEGVQAGSLPHLESVVAFLTKGPSFQAFKSSLHHFIHPPTTIEEALGGQNIKGLRQLLKKRFDVVAQGEYSWIHELDDIGYTRDEIADLLFEQASDAPWIYFEPNTFNLVEVQAGIHLPGCVHQFFSSDQPPSDQSTTTPLRRFPFGDWRGVTNTVQELCGLAGITPTSRDSEKWNGSINFEERNSMAVVTYSRPSDSNDLDHHAVISRISNSLERFCSAAGYVQAAGLCCDSFTILRLPPHSPGQQEKSELLVEMCRIDFKLALQMLSELKSLSVLCNIRPVDTVNIQEIALQVLQPVMQGSTEATYGNGVSAVLQSCSLAVQLVCLGFLSYSQAHAGAIRPFFLDTLLRKIQLLGIQAYTDECDRIEASLHSLTCIGDMVQAPVLTFNLVQPWILPLSASKPLAYDLLTNAQDLLDTWGPGQFVIHVDESKLPSAIKLGDGIVFASDLENNKFHWSRRVSLEHLSRGTLDPWSKIIIGTPVIVNGNCIIDEQKCWENSSTFLEPLGPYGTHWELDEKQLGIQVGHYALLQAVAASHKLPAQTLKQHRLQQDDETLILFLDNLWGVQVSFCTRIARRVPLREMVADMLPIFAMAFISSQDEELSWKELKTTHDILSAFQQKGIRDWLIKLPPQLHQNVLKMVRRIFTVLQHTGLDRGGKNLLVAWPHEREIFRCFKIPCEKESSWVGILADSEDCATFAYVSTKCLETKEIKCNGPDPAWKDAIPMLETAVVLHSKDPARLTGSLQHNATYFFQKLDSLFFVRVQRPDATGTANLVTSRSKSPMEIQRRVLVKLIQDRKRLARLREKIAPDDRAERVAVSRQPHSIE</sequence>
<accession>A0ACB6R7B0</accession>
<name>A0ACB6R7B0_9PLEO</name>
<protein>
    <submittedName>
        <fullName evidence="1">Uncharacterized protein</fullName>
    </submittedName>
</protein>
<dbReference type="Proteomes" id="UP000799755">
    <property type="component" value="Unassembled WGS sequence"/>
</dbReference>
<proteinExistence type="predicted"/>
<organism evidence="1 2">
    <name type="scientific">Lindgomyces ingoldianus</name>
    <dbReference type="NCBI Taxonomy" id="673940"/>
    <lineage>
        <taxon>Eukaryota</taxon>
        <taxon>Fungi</taxon>
        <taxon>Dikarya</taxon>
        <taxon>Ascomycota</taxon>
        <taxon>Pezizomycotina</taxon>
        <taxon>Dothideomycetes</taxon>
        <taxon>Pleosporomycetidae</taxon>
        <taxon>Pleosporales</taxon>
        <taxon>Lindgomycetaceae</taxon>
        <taxon>Lindgomyces</taxon>
    </lineage>
</organism>
<comment type="caution">
    <text evidence="1">The sequence shown here is derived from an EMBL/GenBank/DDBJ whole genome shotgun (WGS) entry which is preliminary data.</text>
</comment>